<evidence type="ECO:0000256" key="2">
    <source>
        <dbReference type="RuleBase" id="RU000461"/>
    </source>
</evidence>
<proteinExistence type="inferred from homology"/>
<dbReference type="PANTHER" id="PTHR46696:SF6">
    <property type="entry name" value="P450, PUTATIVE (EUROFUNG)-RELATED"/>
    <property type="match status" value="1"/>
</dbReference>
<organism evidence="3 4">
    <name type="scientific">Evansella alkalicola</name>
    <dbReference type="NCBI Taxonomy" id="745819"/>
    <lineage>
        <taxon>Bacteria</taxon>
        <taxon>Bacillati</taxon>
        <taxon>Bacillota</taxon>
        <taxon>Bacilli</taxon>
        <taxon>Bacillales</taxon>
        <taxon>Bacillaceae</taxon>
        <taxon>Evansella</taxon>
    </lineage>
</organism>
<dbReference type="InterPro" id="IPR017972">
    <property type="entry name" value="Cyt_P450_CS"/>
</dbReference>
<evidence type="ECO:0000256" key="1">
    <source>
        <dbReference type="ARBA" id="ARBA00010617"/>
    </source>
</evidence>
<dbReference type="InterPro" id="IPR002397">
    <property type="entry name" value="Cyt_P450_B"/>
</dbReference>
<protein>
    <submittedName>
        <fullName evidence="3">Cytochrome P450</fullName>
    </submittedName>
</protein>
<keyword evidence="2" id="KW-0349">Heme</keyword>
<evidence type="ECO:0000313" key="3">
    <source>
        <dbReference type="EMBL" id="MBU9721700.1"/>
    </source>
</evidence>
<keyword evidence="2" id="KW-0408">Iron</keyword>
<dbReference type="PRINTS" id="PR00359">
    <property type="entry name" value="BP450"/>
</dbReference>
<dbReference type="PROSITE" id="PS00086">
    <property type="entry name" value="CYTOCHROME_P450"/>
    <property type="match status" value="1"/>
</dbReference>
<dbReference type="InterPro" id="IPR036396">
    <property type="entry name" value="Cyt_P450_sf"/>
</dbReference>
<keyword evidence="2" id="KW-0560">Oxidoreductase</keyword>
<dbReference type="PANTHER" id="PTHR46696">
    <property type="entry name" value="P450, PUTATIVE (EUROFUNG)-RELATED"/>
    <property type="match status" value="1"/>
</dbReference>
<evidence type="ECO:0000313" key="4">
    <source>
        <dbReference type="Proteomes" id="UP000790580"/>
    </source>
</evidence>
<dbReference type="EMBL" id="JAHQCR010000042">
    <property type="protein sequence ID" value="MBU9721700.1"/>
    <property type="molecule type" value="Genomic_DNA"/>
</dbReference>
<keyword evidence="2" id="KW-0479">Metal-binding</keyword>
<comment type="similarity">
    <text evidence="1 2">Belongs to the cytochrome P450 family.</text>
</comment>
<accession>A0ABS6JT01</accession>
<dbReference type="Gene3D" id="1.10.630.10">
    <property type="entry name" value="Cytochrome P450"/>
    <property type="match status" value="1"/>
</dbReference>
<dbReference type="Pfam" id="PF00067">
    <property type="entry name" value="p450"/>
    <property type="match status" value="1"/>
</dbReference>
<dbReference type="RefSeq" id="WP_088074374.1">
    <property type="nucleotide sequence ID" value="NZ_JAHQCR010000042.1"/>
</dbReference>
<dbReference type="InterPro" id="IPR001128">
    <property type="entry name" value="Cyt_P450"/>
</dbReference>
<keyword evidence="2" id="KW-0503">Monooxygenase</keyword>
<keyword evidence="4" id="KW-1185">Reference proteome</keyword>
<dbReference type="Proteomes" id="UP000790580">
    <property type="component" value="Unassembled WGS sequence"/>
</dbReference>
<comment type="caution">
    <text evidence="3">The sequence shown here is derived from an EMBL/GenBank/DDBJ whole genome shotgun (WGS) entry which is preliminary data.</text>
</comment>
<gene>
    <name evidence="3" type="ORF">KS407_09620</name>
</gene>
<dbReference type="SUPFAM" id="SSF48264">
    <property type="entry name" value="Cytochrome P450"/>
    <property type="match status" value="1"/>
</dbReference>
<sequence length="401" mass="45767">MGTKPFDDPRLTNDFVADKPETFYTAHEEFKELRGKCPVAHSHSYNGFWSVLKYDDVVNTVKNHELFTTSVQNTVPKFAFTGRRPPLHFDPPEHTAYRRVINQFFSKEKMDAMEAGIRRDAISLLDPLIASGEGDFADEYAFKFPPFVFADFFNVPKELSLQIKDVSARYVREIQFMNHPEVKRLSLKLYDIARDIIQERKERPMDVKEDLTSALLVTEYEGEPLPDEYVLGCVRQLLVTGMVAPSVMLSSIFAYMAMHKDIQQQLRQSPTLIPAGVEEFLRLLVPYRGMARTPKKDVVIRGRLIKKDEPIAVAYASANRDEDVFPEGDKFILNRPNIDQHIGFGEGPHKCPGSPLARRLLRITLEEALKRTKDFELNGEIKMTPGAEWGALTVPLKYTPA</sequence>
<name>A0ABS6JT01_9BACI</name>
<reference evidence="3 4" key="1">
    <citation type="submission" date="2021-06" db="EMBL/GenBank/DDBJ databases">
        <title>Bacillus sp. RD4P76, an endophyte from a halophyte.</title>
        <authorList>
            <person name="Sun J.-Q."/>
        </authorList>
    </citation>
    <scope>NUCLEOTIDE SEQUENCE [LARGE SCALE GENOMIC DNA]</scope>
    <source>
        <strain evidence="3 4">JCM 17098</strain>
    </source>
</reference>